<dbReference type="eggNOG" id="ENOG50338UV">
    <property type="taxonomic scope" value="Bacteria"/>
</dbReference>
<dbReference type="EMBL" id="CP001848">
    <property type="protein sequence ID" value="ADB16218.1"/>
    <property type="molecule type" value="Genomic_DNA"/>
</dbReference>
<dbReference type="AlphaFoldDB" id="D2QXN3"/>
<keyword evidence="2" id="KW-1185">Reference proteome</keyword>
<evidence type="ECO:0000313" key="2">
    <source>
        <dbReference type="Proteomes" id="UP000001887"/>
    </source>
</evidence>
<protein>
    <submittedName>
        <fullName evidence="1">Uncharacterized protein</fullName>
    </submittedName>
</protein>
<proteinExistence type="predicted"/>
<dbReference type="Proteomes" id="UP000001887">
    <property type="component" value="Chromosome"/>
</dbReference>
<dbReference type="KEGG" id="psl:Psta_1543"/>
<reference evidence="1 2" key="1">
    <citation type="journal article" date="2009" name="Stand. Genomic Sci.">
        <title>Complete genome sequence of Pirellula staleyi type strain (ATCC 27377).</title>
        <authorList>
            <person name="Clum A."/>
            <person name="Tindall B.J."/>
            <person name="Sikorski J."/>
            <person name="Ivanova N."/>
            <person name="Mavrommatis K."/>
            <person name="Lucas S."/>
            <person name="Glavina del Rio T."/>
            <person name="Nolan M."/>
            <person name="Chen F."/>
            <person name="Tice H."/>
            <person name="Pitluck S."/>
            <person name="Cheng J.F."/>
            <person name="Chertkov O."/>
            <person name="Brettin T."/>
            <person name="Han C."/>
            <person name="Detter J.C."/>
            <person name="Kuske C."/>
            <person name="Bruce D."/>
            <person name="Goodwin L."/>
            <person name="Ovchinikova G."/>
            <person name="Pati A."/>
            <person name="Mikhailova N."/>
            <person name="Chen A."/>
            <person name="Palaniappan K."/>
            <person name="Land M."/>
            <person name="Hauser L."/>
            <person name="Chang Y.J."/>
            <person name="Jeffries C.D."/>
            <person name="Chain P."/>
            <person name="Rohde M."/>
            <person name="Goker M."/>
            <person name="Bristow J."/>
            <person name="Eisen J.A."/>
            <person name="Markowitz V."/>
            <person name="Hugenholtz P."/>
            <person name="Kyrpides N.C."/>
            <person name="Klenk H.P."/>
            <person name="Lapidus A."/>
        </authorList>
    </citation>
    <scope>NUCLEOTIDE SEQUENCE [LARGE SCALE GENOMIC DNA]</scope>
    <source>
        <strain evidence="2">ATCC 27377 / DSM 6068 / ICPB 4128</strain>
    </source>
</reference>
<sequence precursor="true">MNYALMLASRYRDYLQVRMCAAVAIVLAVATLLVLTGSSETRAADPALSPDSTLPPVKCVTEFRVREQDAIWLIGTRHLDCNVSNFSPSVHRFEKGFWVASTLEEFYATDTEVVIDPISEKKVGRYTTFWVHGNRIDANQAASDGLTFYFELAGRTETTPPIRHVIWTWPSTQIKGPIRDVRSKAARSDVEAAYLGMFMGGMNPGVQLRVIGYSYGGRIVTGAMHMLGNGTWMGLTLPEGKRPNARVALWVPGEHCHWLLPGHAHGNAIPAADAWLSLYNRCDEVLWRYPKLDPCDESQALGFAGLCNAASLPADYSERWNEWSVNHLIGAEHNMRLYWGSHEVISRTRSHLFAPLEKQALASQTKAKTNVKTVSAAKLSTTQALAP</sequence>
<organism evidence="1 2">
    <name type="scientific">Pirellula staleyi (strain ATCC 27377 / DSM 6068 / ICPB 4128)</name>
    <name type="common">Pirella staleyi</name>
    <dbReference type="NCBI Taxonomy" id="530564"/>
    <lineage>
        <taxon>Bacteria</taxon>
        <taxon>Pseudomonadati</taxon>
        <taxon>Planctomycetota</taxon>
        <taxon>Planctomycetia</taxon>
        <taxon>Pirellulales</taxon>
        <taxon>Pirellulaceae</taxon>
        <taxon>Pirellula</taxon>
    </lineage>
</organism>
<dbReference type="OrthoDB" id="241925at2"/>
<name>D2QXN3_PIRSD</name>
<accession>D2QXN3</accession>
<gene>
    <name evidence="1" type="ordered locus">Psta_1543</name>
</gene>
<dbReference type="HOGENOM" id="CLU_713419_0_0_0"/>
<evidence type="ECO:0000313" key="1">
    <source>
        <dbReference type="EMBL" id="ADB16218.1"/>
    </source>
</evidence>